<feature type="region of interest" description="Disordered" evidence="1">
    <location>
        <begin position="346"/>
        <end position="384"/>
    </location>
</feature>
<accession>A0AAE9CZL7</accession>
<feature type="domain" description="Peptidase S1" evidence="3">
    <location>
        <begin position="47"/>
        <end position="295"/>
    </location>
</feature>
<dbReference type="SUPFAM" id="SSF50494">
    <property type="entry name" value="Trypsin-like serine proteases"/>
    <property type="match status" value="1"/>
</dbReference>
<dbReference type="PANTHER" id="PTHR22596:SF4">
    <property type="entry name" value="PEPTIDASE S1 DOMAIN-CONTAINING PROTEIN"/>
    <property type="match status" value="1"/>
</dbReference>
<evidence type="ECO:0000256" key="1">
    <source>
        <dbReference type="SAM" id="MobiDB-lite"/>
    </source>
</evidence>
<dbReference type="InterPro" id="IPR009003">
    <property type="entry name" value="Peptidase_S1_PA"/>
</dbReference>
<feature type="signal peptide" evidence="2">
    <location>
        <begin position="1"/>
        <end position="21"/>
    </location>
</feature>
<dbReference type="GO" id="GO:0004252">
    <property type="term" value="F:serine-type endopeptidase activity"/>
    <property type="evidence" value="ECO:0007669"/>
    <property type="project" value="InterPro"/>
</dbReference>
<protein>
    <recommendedName>
        <fullName evidence="3">Peptidase S1 domain-containing protein</fullName>
    </recommendedName>
</protein>
<sequence>MVSFLYSTALVAILSISSIQANNDAWNQDLQKTCGTNMPAHSHYARKVLDGTPAHYNESPWSVGVYIPDHENKTVYSTATLISDRHILTYDWIFLTNVSNEIRYRSDLSAPDEWTCSRNDPHMVLPINQKRQVAVFADILHADRLSGRKQLEVGKVKIINGCVKPHTMNRVAIITLKHPITAQEKARPVCVGSDEVTKNEFGFYGFGDNRGEVLDARLRYTELHGVPCPNPSHETFCVKSKEPLCNGDFGGAAVKKMGDKMKAIGIYIDGPYECAKADKNTVYTFANLTSIAGQICDRTGVCPKYLSEKITTTRTTHPTAVVTTTTLPPFTLAGSITGAPTEVPHSPGDIGGDHAEGDGIPYTGTSVPGPNATNDPRDTTNDPKVNCVVDDDDDIHIHIKLGKFRETGNEEDIQVIRRGPKKRAQKI</sequence>
<evidence type="ECO:0000313" key="5">
    <source>
        <dbReference type="Proteomes" id="UP000827892"/>
    </source>
</evidence>
<dbReference type="Gene3D" id="2.40.10.10">
    <property type="entry name" value="Trypsin-like serine proteases"/>
    <property type="match status" value="1"/>
</dbReference>
<dbReference type="OMA" id="VDGPYEC"/>
<evidence type="ECO:0000256" key="2">
    <source>
        <dbReference type="SAM" id="SignalP"/>
    </source>
</evidence>
<dbReference type="EMBL" id="CP090895">
    <property type="protein sequence ID" value="ULT86793.1"/>
    <property type="molecule type" value="Genomic_DNA"/>
</dbReference>
<proteinExistence type="predicted"/>
<name>A0AAE9CZL7_CAEBR</name>
<dbReference type="GO" id="GO:0006508">
    <property type="term" value="P:proteolysis"/>
    <property type="evidence" value="ECO:0007669"/>
    <property type="project" value="InterPro"/>
</dbReference>
<dbReference type="Pfam" id="PF03761">
    <property type="entry name" value="DUF316"/>
    <property type="match status" value="1"/>
</dbReference>
<dbReference type="Proteomes" id="UP000827892">
    <property type="component" value="Chromosome V"/>
</dbReference>
<evidence type="ECO:0000313" key="4">
    <source>
        <dbReference type="EMBL" id="ULT86793.1"/>
    </source>
</evidence>
<gene>
    <name evidence="4" type="ORF">L3Y34_006483</name>
</gene>
<dbReference type="SMART" id="SM00020">
    <property type="entry name" value="Tryp_SPc"/>
    <property type="match status" value="1"/>
</dbReference>
<dbReference type="InterPro" id="IPR005514">
    <property type="entry name" value="DUF316"/>
</dbReference>
<evidence type="ECO:0000259" key="3">
    <source>
        <dbReference type="SMART" id="SM00020"/>
    </source>
</evidence>
<dbReference type="InterPro" id="IPR043504">
    <property type="entry name" value="Peptidase_S1_PA_chymotrypsin"/>
</dbReference>
<keyword evidence="2" id="KW-0732">Signal</keyword>
<reference evidence="4 5" key="1">
    <citation type="submission" date="2022-02" db="EMBL/GenBank/DDBJ databases">
        <title>Chromosome-level reference genomes for two strains of Caenorhabditis briggsae: an improved platform for comparative genomics.</title>
        <authorList>
            <person name="Stevens L."/>
            <person name="Andersen E.C."/>
        </authorList>
    </citation>
    <scope>NUCLEOTIDE SEQUENCE [LARGE SCALE GENOMIC DNA]</scope>
    <source>
        <strain evidence="4">QX1410_ONT</strain>
        <tissue evidence="4">Whole-organism</tissue>
    </source>
</reference>
<feature type="compositionally biased region" description="Polar residues" evidence="1">
    <location>
        <begin position="363"/>
        <end position="374"/>
    </location>
</feature>
<organism evidence="4 5">
    <name type="scientific">Caenorhabditis briggsae</name>
    <dbReference type="NCBI Taxonomy" id="6238"/>
    <lineage>
        <taxon>Eukaryota</taxon>
        <taxon>Metazoa</taxon>
        <taxon>Ecdysozoa</taxon>
        <taxon>Nematoda</taxon>
        <taxon>Chromadorea</taxon>
        <taxon>Rhabditida</taxon>
        <taxon>Rhabditina</taxon>
        <taxon>Rhabditomorpha</taxon>
        <taxon>Rhabditoidea</taxon>
        <taxon>Rhabditidae</taxon>
        <taxon>Peloderinae</taxon>
        <taxon>Caenorhabditis</taxon>
    </lineage>
</organism>
<feature type="chain" id="PRO_5041971369" description="Peptidase S1 domain-containing protein" evidence="2">
    <location>
        <begin position="22"/>
        <end position="427"/>
    </location>
</feature>
<dbReference type="InterPro" id="IPR001254">
    <property type="entry name" value="Trypsin_dom"/>
</dbReference>
<dbReference type="AlphaFoldDB" id="A0AAE9CZL7"/>
<dbReference type="PANTHER" id="PTHR22596">
    <property type="entry name" value="TRYPSIN-LIKE PROTEASE PROTEIN 6"/>
    <property type="match status" value="1"/>
</dbReference>